<feature type="transmembrane region" description="Helical" evidence="1">
    <location>
        <begin position="12"/>
        <end position="39"/>
    </location>
</feature>
<keyword evidence="3" id="KW-1185">Reference proteome</keyword>
<dbReference type="AlphaFoldDB" id="A0A1E7Z9D2"/>
<evidence type="ECO:0000313" key="2">
    <source>
        <dbReference type="EMBL" id="OFC70061.1"/>
    </source>
</evidence>
<reference evidence="2 3" key="1">
    <citation type="submission" date="2016-08" db="EMBL/GenBank/DDBJ databases">
        <authorList>
            <person name="Seilhamer J.J."/>
        </authorList>
    </citation>
    <scope>NUCLEOTIDE SEQUENCE [LARGE SCALE GENOMIC DNA]</scope>
    <source>
        <strain evidence="2 3">KCTC 42603</strain>
    </source>
</reference>
<protein>
    <submittedName>
        <fullName evidence="2">Tellurium resistance protein TerC</fullName>
    </submittedName>
</protein>
<dbReference type="OrthoDB" id="6388684at2"/>
<keyword evidence="1" id="KW-0472">Membrane</keyword>
<keyword evidence="1" id="KW-0812">Transmembrane</keyword>
<keyword evidence="1" id="KW-1133">Transmembrane helix</keyword>
<dbReference type="EMBL" id="MDHN01000031">
    <property type="protein sequence ID" value="OFC70061.1"/>
    <property type="molecule type" value="Genomic_DNA"/>
</dbReference>
<gene>
    <name evidence="2" type="ORF">BFC18_15110</name>
</gene>
<dbReference type="Proteomes" id="UP000175691">
    <property type="component" value="Unassembled WGS sequence"/>
</dbReference>
<evidence type="ECO:0000313" key="3">
    <source>
        <dbReference type="Proteomes" id="UP000175691"/>
    </source>
</evidence>
<name>A0A1E7Z9D2_9ALTE</name>
<accession>A0A1E7Z9D2</accession>
<sequence length="75" mass="8203">MLKVFRITLGALLAIAGVVLTIIPGSSLLVLVGLVVLSYDVPKARVWLKVVQGSMQRGAKKLDTFLLARKLRKRC</sequence>
<proteinExistence type="predicted"/>
<evidence type="ECO:0000256" key="1">
    <source>
        <dbReference type="SAM" id="Phobius"/>
    </source>
</evidence>
<organism evidence="2 3">
    <name type="scientific">Alteromonas confluentis</name>
    <dbReference type="NCBI Taxonomy" id="1656094"/>
    <lineage>
        <taxon>Bacteria</taxon>
        <taxon>Pseudomonadati</taxon>
        <taxon>Pseudomonadota</taxon>
        <taxon>Gammaproteobacteria</taxon>
        <taxon>Alteromonadales</taxon>
        <taxon>Alteromonadaceae</taxon>
        <taxon>Alteromonas/Salinimonas group</taxon>
        <taxon>Alteromonas</taxon>
    </lineage>
</organism>
<comment type="caution">
    <text evidence="2">The sequence shown here is derived from an EMBL/GenBank/DDBJ whole genome shotgun (WGS) entry which is preliminary data.</text>
</comment>
<dbReference type="RefSeq" id="WP_070126163.1">
    <property type="nucleotide sequence ID" value="NZ_MDHN01000031.1"/>
</dbReference>